<feature type="transmembrane region" description="Helical" evidence="5">
    <location>
        <begin position="245"/>
        <end position="268"/>
    </location>
</feature>
<feature type="transmembrane region" description="Helical" evidence="5">
    <location>
        <begin position="193"/>
        <end position="215"/>
    </location>
</feature>
<dbReference type="OrthoDB" id="5830666at2759"/>
<evidence type="ECO:0000256" key="4">
    <source>
        <dbReference type="ARBA" id="ARBA00023136"/>
    </source>
</evidence>
<feature type="transmembrane region" description="Helical" evidence="5">
    <location>
        <begin position="274"/>
        <end position="297"/>
    </location>
</feature>
<keyword evidence="3 5" id="KW-1133">Transmembrane helix</keyword>
<name>A0A7I4Y442_HAECO</name>
<feature type="transmembrane region" description="Helical" evidence="5">
    <location>
        <begin position="136"/>
        <end position="161"/>
    </location>
</feature>
<organism evidence="7 8">
    <name type="scientific">Haemonchus contortus</name>
    <name type="common">Barber pole worm</name>
    <dbReference type="NCBI Taxonomy" id="6289"/>
    <lineage>
        <taxon>Eukaryota</taxon>
        <taxon>Metazoa</taxon>
        <taxon>Ecdysozoa</taxon>
        <taxon>Nematoda</taxon>
        <taxon>Chromadorea</taxon>
        <taxon>Rhabditida</taxon>
        <taxon>Rhabditina</taxon>
        <taxon>Rhabditomorpha</taxon>
        <taxon>Strongyloidea</taxon>
        <taxon>Trichostrongylidae</taxon>
        <taxon>Haemonchus</taxon>
    </lineage>
</organism>
<keyword evidence="7" id="KW-1185">Reference proteome</keyword>
<evidence type="ECO:0000256" key="1">
    <source>
        <dbReference type="ARBA" id="ARBA00004370"/>
    </source>
</evidence>
<evidence type="ECO:0000256" key="3">
    <source>
        <dbReference type="ARBA" id="ARBA00022989"/>
    </source>
</evidence>
<dbReference type="Gene3D" id="1.20.1070.10">
    <property type="entry name" value="Rhodopsin 7-helix transmembrane proteins"/>
    <property type="match status" value="1"/>
</dbReference>
<accession>A0A7I4Y442</accession>
<reference evidence="8" key="1">
    <citation type="submission" date="2020-12" db="UniProtKB">
        <authorList>
            <consortium name="WormBaseParasite"/>
        </authorList>
    </citation>
    <scope>IDENTIFICATION</scope>
    <source>
        <strain evidence="8">MHco3</strain>
    </source>
</reference>
<evidence type="ECO:0000313" key="8">
    <source>
        <dbReference type="WBParaSite" id="HCON_00040870-00001"/>
    </source>
</evidence>
<dbReference type="Pfam" id="PF10328">
    <property type="entry name" value="7TM_GPCR_Srx"/>
    <property type="match status" value="1"/>
</dbReference>
<dbReference type="WBParaSite" id="HCON_00040870-00001">
    <property type="protein sequence ID" value="HCON_00040870-00001"/>
    <property type="gene ID" value="HCON_00040870"/>
</dbReference>
<dbReference type="InterPro" id="IPR019430">
    <property type="entry name" value="7TM_GPCR_serpentine_rcpt_Srx"/>
</dbReference>
<proteinExistence type="predicted"/>
<dbReference type="PANTHER" id="PTHR23017">
    <property type="entry name" value="SERPENTINE RECEPTOR, CLASS X"/>
    <property type="match status" value="1"/>
</dbReference>
<keyword evidence="2 5" id="KW-0812">Transmembrane</keyword>
<comment type="subcellular location">
    <subcellularLocation>
        <location evidence="1">Membrane</location>
    </subcellularLocation>
</comment>
<feature type="domain" description="G-protein coupled receptors family 1 profile" evidence="6">
    <location>
        <begin position="41"/>
        <end position="302"/>
    </location>
</feature>
<evidence type="ECO:0000259" key="6">
    <source>
        <dbReference type="PROSITE" id="PS50262"/>
    </source>
</evidence>
<dbReference type="CDD" id="cd00637">
    <property type="entry name" value="7tm_classA_rhodopsin-like"/>
    <property type="match status" value="1"/>
</dbReference>
<evidence type="ECO:0000313" key="7">
    <source>
        <dbReference type="Proteomes" id="UP000025227"/>
    </source>
</evidence>
<sequence>IKSGMDTSTDNSLAVQEEDSFYKSLIEAGTLLSVSVIGIFCNLLAFTVMVRHEAFRNSFGRLAACYTFSNIGVLIIFMFWATPWTIWAIPSSLHYLNLRMGSLSMCFFQVALHCHLFISINRFVAITFPLCYRKMFTLFATKVAITFIAATSILYSSVYFIGGCDFFYTYSPSGWIYGDEPCTQFLALYVDYYYNSFIFFVSIALDIITVVQLGSRRRKVLARQKKMNGVQAQNDAKMERRELRFLAQAALGTLINFVLYFSGSFVVSMVDARFQILCYTLSWELTHAVAGVIFVAFNPEIRRRLLLKETSLPKTITMMVVSGRADVTNK</sequence>
<dbReference type="SUPFAM" id="SSF81321">
    <property type="entry name" value="Family A G protein-coupled receptor-like"/>
    <property type="match status" value="1"/>
</dbReference>
<feature type="transmembrane region" description="Helical" evidence="5">
    <location>
        <begin position="62"/>
        <end position="82"/>
    </location>
</feature>
<feature type="transmembrane region" description="Helical" evidence="5">
    <location>
        <begin position="28"/>
        <end position="50"/>
    </location>
</feature>
<keyword evidence="4 5" id="KW-0472">Membrane</keyword>
<dbReference type="OMA" id="QIHLVIS"/>
<evidence type="ECO:0000256" key="2">
    <source>
        <dbReference type="ARBA" id="ARBA00022692"/>
    </source>
</evidence>
<protein>
    <submittedName>
        <fullName evidence="8">G_PROTEIN_RECEP_F1_2 domain-containing protein</fullName>
    </submittedName>
</protein>
<evidence type="ECO:0000256" key="5">
    <source>
        <dbReference type="SAM" id="Phobius"/>
    </source>
</evidence>
<dbReference type="AlphaFoldDB" id="A0A7I4Y442"/>
<dbReference type="GO" id="GO:0016020">
    <property type="term" value="C:membrane"/>
    <property type="evidence" value="ECO:0007669"/>
    <property type="project" value="UniProtKB-SubCell"/>
</dbReference>
<dbReference type="InterPro" id="IPR017452">
    <property type="entry name" value="GPCR_Rhodpsn_7TM"/>
</dbReference>
<feature type="transmembrane region" description="Helical" evidence="5">
    <location>
        <begin position="102"/>
        <end position="124"/>
    </location>
</feature>
<dbReference type="Proteomes" id="UP000025227">
    <property type="component" value="Unplaced"/>
</dbReference>
<dbReference type="PROSITE" id="PS50262">
    <property type="entry name" value="G_PROTEIN_RECEP_F1_2"/>
    <property type="match status" value="1"/>
</dbReference>
<dbReference type="PANTHER" id="PTHR23017:SF3">
    <property type="entry name" value="G-PROTEIN COUPLED RECEPTORS FAMILY 1 PROFILE DOMAIN-CONTAINING PROTEIN"/>
    <property type="match status" value="1"/>
</dbReference>